<evidence type="ECO:0000313" key="4">
    <source>
        <dbReference type="Proteomes" id="UP000076871"/>
    </source>
</evidence>
<dbReference type="RefSeq" id="XP_040765941.1">
    <property type="nucleotide sequence ID" value="XM_040914031.1"/>
</dbReference>
<evidence type="ECO:0000256" key="2">
    <source>
        <dbReference type="SAM" id="Phobius"/>
    </source>
</evidence>
<dbReference type="EMBL" id="KV427616">
    <property type="protein sequence ID" value="KZT08201.1"/>
    <property type="molecule type" value="Genomic_DNA"/>
</dbReference>
<proteinExistence type="predicted"/>
<dbReference type="AlphaFoldDB" id="A0A165F1X5"/>
<accession>A0A165F1X5</accession>
<dbReference type="GeneID" id="63831059"/>
<evidence type="ECO:0000313" key="3">
    <source>
        <dbReference type="EMBL" id="KZT08201.1"/>
    </source>
</evidence>
<keyword evidence="2" id="KW-1133">Transmembrane helix</keyword>
<feature type="transmembrane region" description="Helical" evidence="2">
    <location>
        <begin position="215"/>
        <end position="237"/>
    </location>
</feature>
<feature type="compositionally biased region" description="Pro residues" evidence="1">
    <location>
        <begin position="358"/>
        <end position="367"/>
    </location>
</feature>
<feature type="region of interest" description="Disordered" evidence="1">
    <location>
        <begin position="189"/>
        <end position="209"/>
    </location>
</feature>
<name>A0A165F1X5_9APHY</name>
<dbReference type="InParanoid" id="A0A165F1X5"/>
<keyword evidence="2" id="KW-0812">Transmembrane</keyword>
<feature type="region of interest" description="Disordered" evidence="1">
    <location>
        <begin position="340"/>
        <end position="375"/>
    </location>
</feature>
<protein>
    <submittedName>
        <fullName evidence="3">Uncharacterized protein</fullName>
    </submittedName>
</protein>
<reference evidence="3 4" key="1">
    <citation type="journal article" date="2016" name="Mol. Biol. Evol.">
        <title>Comparative Genomics of Early-Diverging Mushroom-Forming Fungi Provides Insights into the Origins of Lignocellulose Decay Capabilities.</title>
        <authorList>
            <person name="Nagy L.G."/>
            <person name="Riley R."/>
            <person name="Tritt A."/>
            <person name="Adam C."/>
            <person name="Daum C."/>
            <person name="Floudas D."/>
            <person name="Sun H."/>
            <person name="Yadav J.S."/>
            <person name="Pangilinan J."/>
            <person name="Larsson K.H."/>
            <person name="Matsuura K."/>
            <person name="Barry K."/>
            <person name="Labutti K."/>
            <person name="Kuo R."/>
            <person name="Ohm R.A."/>
            <person name="Bhattacharya S.S."/>
            <person name="Shirouzu T."/>
            <person name="Yoshinaga Y."/>
            <person name="Martin F.M."/>
            <person name="Grigoriev I.V."/>
            <person name="Hibbett D.S."/>
        </authorList>
    </citation>
    <scope>NUCLEOTIDE SEQUENCE [LARGE SCALE GENOMIC DNA]</scope>
    <source>
        <strain evidence="3 4">93-53</strain>
    </source>
</reference>
<feature type="compositionally biased region" description="Polar residues" evidence="1">
    <location>
        <begin position="387"/>
        <end position="407"/>
    </location>
</feature>
<organism evidence="3 4">
    <name type="scientific">Laetiporus sulphureus 93-53</name>
    <dbReference type="NCBI Taxonomy" id="1314785"/>
    <lineage>
        <taxon>Eukaryota</taxon>
        <taxon>Fungi</taxon>
        <taxon>Dikarya</taxon>
        <taxon>Basidiomycota</taxon>
        <taxon>Agaricomycotina</taxon>
        <taxon>Agaricomycetes</taxon>
        <taxon>Polyporales</taxon>
        <taxon>Laetiporus</taxon>
    </lineage>
</organism>
<keyword evidence="2" id="KW-0472">Membrane</keyword>
<feature type="region of interest" description="Disordered" evidence="1">
    <location>
        <begin position="387"/>
        <end position="424"/>
    </location>
</feature>
<gene>
    <name evidence="3" type="ORF">LAESUDRAFT_80657</name>
</gene>
<dbReference type="Proteomes" id="UP000076871">
    <property type="component" value="Unassembled WGS sequence"/>
</dbReference>
<keyword evidence="4" id="KW-1185">Reference proteome</keyword>
<evidence type="ECO:0000256" key="1">
    <source>
        <dbReference type="SAM" id="MobiDB-lite"/>
    </source>
</evidence>
<sequence>MDSTPFSLCDSLSLTFATTIEECSSTAELTSRTGIDRMSTQTLVSATSSSSPSLSSESITHLPASISLTYSSILPLSTYTSPSSFRPSVFSSATCSSTRGVSPITTSMSLSHAKSSSVQYASWSSSTTVTVTEISTRTLKNVTGDNVVHLITVTSTYAKSTAAPYTTTSITSAISTATSTATSTAVTTSVSTATPSAVTHTGTTSTSKSGTAGKIVALAVVLSVTSLVAVVAIILWLRSRKPRKAPQITPFVSKPTVEDAALNNPPRRVSWIGKLGWTGSLGLEPGTSSSSQTYCDEVQFAYPAESAIAVDPRRSPSPSLNTRRSISTMDLLRRSWPGVPRASLSRTETRRSIETPLPHYPSSPSPNPMVSSAGFLDQDPYAWQSQVEGIATTSTDSNHGRSGSGQTLPPAYQPRQDVYWTGDL</sequence>